<evidence type="ECO:0000313" key="12">
    <source>
        <dbReference type="Proteomes" id="UP000594638"/>
    </source>
</evidence>
<dbReference type="FunFam" id="3.30.730.10:FF:000001">
    <property type="entry name" value="Ethylene-responsive transcription factor 2"/>
    <property type="match status" value="1"/>
</dbReference>
<evidence type="ECO:0000256" key="4">
    <source>
        <dbReference type="ARBA" id="ARBA00023125"/>
    </source>
</evidence>
<evidence type="ECO:0000256" key="7">
    <source>
        <dbReference type="ARBA" id="ARBA00023242"/>
    </source>
</evidence>
<evidence type="ECO:0000256" key="3">
    <source>
        <dbReference type="ARBA" id="ARBA00023015"/>
    </source>
</evidence>
<keyword evidence="7" id="KW-0539">Nucleus</keyword>
<keyword evidence="5" id="KW-0010">Activator</keyword>
<dbReference type="Gramene" id="OE9A051495T1">
    <property type="protein sequence ID" value="OE9A051495C1"/>
    <property type="gene ID" value="OE9A051495"/>
</dbReference>
<feature type="domain" description="AP2/ERF" evidence="10">
    <location>
        <begin position="12"/>
        <end position="69"/>
    </location>
</feature>
<comment type="similarity">
    <text evidence="8">Belongs to the AP2/ERF transcription factor family. ERF subfamily.</text>
</comment>
<evidence type="ECO:0000313" key="11">
    <source>
        <dbReference type="EMBL" id="CAA2973264.1"/>
    </source>
</evidence>
<dbReference type="InterPro" id="IPR001471">
    <property type="entry name" value="AP2/ERF_dom"/>
</dbReference>
<keyword evidence="3" id="KW-0805">Transcription regulation</keyword>
<organism evidence="11 12">
    <name type="scientific">Olea europaea subsp. europaea</name>
    <dbReference type="NCBI Taxonomy" id="158383"/>
    <lineage>
        <taxon>Eukaryota</taxon>
        <taxon>Viridiplantae</taxon>
        <taxon>Streptophyta</taxon>
        <taxon>Embryophyta</taxon>
        <taxon>Tracheophyta</taxon>
        <taxon>Spermatophyta</taxon>
        <taxon>Magnoliopsida</taxon>
        <taxon>eudicotyledons</taxon>
        <taxon>Gunneridae</taxon>
        <taxon>Pentapetalae</taxon>
        <taxon>asterids</taxon>
        <taxon>lamiids</taxon>
        <taxon>Lamiales</taxon>
        <taxon>Oleaceae</taxon>
        <taxon>Oleeae</taxon>
        <taxon>Olea</taxon>
    </lineage>
</organism>
<dbReference type="Proteomes" id="UP000594638">
    <property type="component" value="Unassembled WGS sequence"/>
</dbReference>
<comment type="caution">
    <text evidence="11">The sequence shown here is derived from an EMBL/GenBank/DDBJ whole genome shotgun (WGS) entry which is preliminary data.</text>
</comment>
<dbReference type="AlphaFoldDB" id="A0A8S0R297"/>
<dbReference type="SUPFAM" id="SSF54171">
    <property type="entry name" value="DNA-binding domain"/>
    <property type="match status" value="1"/>
</dbReference>
<dbReference type="EMBL" id="CACTIH010002093">
    <property type="protein sequence ID" value="CAA2973264.1"/>
    <property type="molecule type" value="Genomic_DNA"/>
</dbReference>
<dbReference type="PANTHER" id="PTHR31985:SF273">
    <property type="entry name" value="ETHYLENE-RESPONSIVE TRANSCRIPTION FACTOR ERF017"/>
    <property type="match status" value="1"/>
</dbReference>
<evidence type="ECO:0000256" key="1">
    <source>
        <dbReference type="ARBA" id="ARBA00004123"/>
    </source>
</evidence>
<dbReference type="InterPro" id="IPR051032">
    <property type="entry name" value="AP2/ERF_TF_ERF_subfamily"/>
</dbReference>
<evidence type="ECO:0000256" key="8">
    <source>
        <dbReference type="ARBA" id="ARBA00024343"/>
    </source>
</evidence>
<dbReference type="GO" id="GO:0003677">
    <property type="term" value="F:DNA binding"/>
    <property type="evidence" value="ECO:0007669"/>
    <property type="project" value="UniProtKB-KW"/>
</dbReference>
<comment type="subcellular location">
    <subcellularLocation>
        <location evidence="1">Nucleus</location>
    </subcellularLocation>
</comment>
<evidence type="ECO:0000256" key="9">
    <source>
        <dbReference type="SAM" id="MobiDB-lite"/>
    </source>
</evidence>
<keyword evidence="2" id="KW-0611">Plant defense</keyword>
<keyword evidence="6" id="KW-0804">Transcription</keyword>
<dbReference type="PANTHER" id="PTHR31985">
    <property type="entry name" value="ETHYLENE-RESPONSIVE TRANSCRIPTION FACTOR ERF042-RELATED"/>
    <property type="match status" value="1"/>
</dbReference>
<accession>A0A8S0R297</accession>
<proteinExistence type="inferred from homology"/>
<dbReference type="PROSITE" id="PS51032">
    <property type="entry name" value="AP2_ERF"/>
    <property type="match status" value="1"/>
</dbReference>
<dbReference type="SMART" id="SM00380">
    <property type="entry name" value="AP2"/>
    <property type="match status" value="1"/>
</dbReference>
<evidence type="ECO:0000259" key="10">
    <source>
        <dbReference type="PROSITE" id="PS51032"/>
    </source>
</evidence>
<dbReference type="InterPro" id="IPR036955">
    <property type="entry name" value="AP2/ERF_dom_sf"/>
</dbReference>
<keyword evidence="12" id="KW-1185">Reference proteome</keyword>
<dbReference type="GO" id="GO:0006952">
    <property type="term" value="P:defense response"/>
    <property type="evidence" value="ECO:0007669"/>
    <property type="project" value="UniProtKB-KW"/>
</dbReference>
<sequence length="207" mass="23066">MMKSEGTSEQLKYKGVRKRKWGKYVSEIRLPNSRERIWLGSYETAEMAARAFDAALLCLRGSNAKFNFPDNPPPPEIIRGTSMTPTEIQAAASQFARSEPGNVHPGRVETSNPQSYSSSDVHAESPSPSVSGRAMHIDNEMTELPHENAFMDPFLNMGTGNDVSDFGIYPGFYDFNGGYFMPPLSSVDYMPDTTDELNSQQSSLWDF</sequence>
<feature type="compositionally biased region" description="Polar residues" evidence="9">
    <location>
        <begin position="109"/>
        <end position="130"/>
    </location>
</feature>
<evidence type="ECO:0000256" key="5">
    <source>
        <dbReference type="ARBA" id="ARBA00023159"/>
    </source>
</evidence>
<protein>
    <submittedName>
        <fullName evidence="11">Ethylene-responsive transcription factor ERF017-like</fullName>
    </submittedName>
</protein>
<dbReference type="OrthoDB" id="1918918at2759"/>
<feature type="region of interest" description="Disordered" evidence="9">
    <location>
        <begin position="94"/>
        <end position="131"/>
    </location>
</feature>
<reference evidence="11 12" key="1">
    <citation type="submission" date="2019-12" db="EMBL/GenBank/DDBJ databases">
        <authorList>
            <person name="Alioto T."/>
            <person name="Alioto T."/>
            <person name="Gomez Garrido J."/>
        </authorList>
    </citation>
    <scope>NUCLEOTIDE SEQUENCE [LARGE SCALE GENOMIC DNA]</scope>
</reference>
<dbReference type="InterPro" id="IPR016177">
    <property type="entry name" value="DNA-bd_dom_sf"/>
</dbReference>
<evidence type="ECO:0000256" key="6">
    <source>
        <dbReference type="ARBA" id="ARBA00023163"/>
    </source>
</evidence>
<evidence type="ECO:0000256" key="2">
    <source>
        <dbReference type="ARBA" id="ARBA00022821"/>
    </source>
</evidence>
<dbReference type="GO" id="GO:0005634">
    <property type="term" value="C:nucleus"/>
    <property type="evidence" value="ECO:0007669"/>
    <property type="project" value="UniProtKB-SubCell"/>
</dbReference>
<dbReference type="PRINTS" id="PR00367">
    <property type="entry name" value="ETHRSPELEMNT"/>
</dbReference>
<keyword evidence="4" id="KW-0238">DNA-binding</keyword>
<gene>
    <name evidence="11" type="ORF">OLEA9_A051495</name>
</gene>
<dbReference type="GO" id="GO:0003700">
    <property type="term" value="F:DNA-binding transcription factor activity"/>
    <property type="evidence" value="ECO:0007669"/>
    <property type="project" value="InterPro"/>
</dbReference>
<dbReference type="CDD" id="cd00018">
    <property type="entry name" value="AP2"/>
    <property type="match status" value="1"/>
</dbReference>
<dbReference type="Pfam" id="PF00847">
    <property type="entry name" value="AP2"/>
    <property type="match status" value="1"/>
</dbReference>
<dbReference type="Gene3D" id="3.30.730.10">
    <property type="entry name" value="AP2/ERF domain"/>
    <property type="match status" value="1"/>
</dbReference>
<name>A0A8S0R297_OLEEU</name>